<dbReference type="Pfam" id="PF00817">
    <property type="entry name" value="IMS"/>
    <property type="match status" value="1"/>
</dbReference>
<dbReference type="Gene3D" id="1.10.150.20">
    <property type="entry name" value="5' to 3' exonuclease, C-terminal subdomain"/>
    <property type="match status" value="1"/>
</dbReference>
<dbReference type="AlphaFoldDB" id="A0A061AGS8"/>
<keyword evidence="4" id="KW-1185">Reference proteome</keyword>
<dbReference type="Proteomes" id="UP000032434">
    <property type="component" value="Chromosome 1"/>
</dbReference>
<dbReference type="InterPro" id="IPR043502">
    <property type="entry name" value="DNA/RNA_pol_sf"/>
</dbReference>
<dbReference type="GO" id="GO:0009432">
    <property type="term" value="P:SOS response"/>
    <property type="evidence" value="ECO:0007669"/>
    <property type="project" value="TreeGrafter"/>
</dbReference>
<dbReference type="HOGENOM" id="CLU_012348_5_0_14"/>
<evidence type="ECO:0000313" key="3">
    <source>
        <dbReference type="EMBL" id="CDR30157.1"/>
    </source>
</evidence>
<dbReference type="Gene3D" id="3.30.1490.100">
    <property type="entry name" value="DNA polymerase, Y-family, little finger domain"/>
    <property type="match status" value="1"/>
</dbReference>
<dbReference type="KEGG" id="aoc:Aocu_00840"/>
<dbReference type="Pfam" id="PF21999">
    <property type="entry name" value="IMS_HHH_1"/>
    <property type="match status" value="1"/>
</dbReference>
<dbReference type="SUPFAM" id="SSF100879">
    <property type="entry name" value="Lesion bypass DNA polymerase (Y-family), little finger domain"/>
    <property type="match status" value="1"/>
</dbReference>
<gene>
    <name evidence="3" type="ORF">Aocu_00840</name>
</gene>
<dbReference type="GO" id="GO:0003887">
    <property type="term" value="F:DNA-directed DNA polymerase activity"/>
    <property type="evidence" value="ECO:0007669"/>
    <property type="project" value="TreeGrafter"/>
</dbReference>
<dbReference type="InterPro" id="IPR001126">
    <property type="entry name" value="UmuC"/>
</dbReference>
<dbReference type="GO" id="GO:0003684">
    <property type="term" value="F:damaged DNA binding"/>
    <property type="evidence" value="ECO:0007669"/>
    <property type="project" value="InterPro"/>
</dbReference>
<dbReference type="InParanoid" id="A0A061AGS8"/>
<organism evidence="3 4">
    <name type="scientific">Acholeplasma oculi</name>
    <dbReference type="NCBI Taxonomy" id="35623"/>
    <lineage>
        <taxon>Bacteria</taxon>
        <taxon>Bacillati</taxon>
        <taxon>Mycoplasmatota</taxon>
        <taxon>Mollicutes</taxon>
        <taxon>Acholeplasmatales</taxon>
        <taxon>Acholeplasmataceae</taxon>
        <taxon>Acholeplasma</taxon>
    </lineage>
</organism>
<reference evidence="4" key="1">
    <citation type="submission" date="2014-05" db="EMBL/GenBank/DDBJ databases">
        <authorList>
            <person name="Kube M."/>
        </authorList>
    </citation>
    <scope>NUCLEOTIDE SEQUENCE [LARGE SCALE GENOMIC DNA]</scope>
</reference>
<dbReference type="EMBL" id="LK028559">
    <property type="protein sequence ID" value="CDR30157.1"/>
    <property type="molecule type" value="Genomic_DNA"/>
</dbReference>
<dbReference type="InterPro" id="IPR050116">
    <property type="entry name" value="DNA_polymerase-Y"/>
</dbReference>
<dbReference type="OrthoDB" id="9808813at2"/>
<dbReference type="InterPro" id="IPR017961">
    <property type="entry name" value="DNA_pol_Y-fam_little_finger"/>
</dbReference>
<dbReference type="RefSeq" id="WP_052669859.1">
    <property type="nucleotide sequence ID" value="NZ_FUZK01000002.1"/>
</dbReference>
<dbReference type="InterPro" id="IPR053848">
    <property type="entry name" value="IMS_HHH_1"/>
</dbReference>
<comment type="similarity">
    <text evidence="1">Belongs to the DNA polymerase type-Y family.</text>
</comment>
<dbReference type="PATRIC" id="fig|35623.3.peg.83"/>
<dbReference type="GO" id="GO:0005829">
    <property type="term" value="C:cytosol"/>
    <property type="evidence" value="ECO:0007669"/>
    <property type="project" value="TreeGrafter"/>
</dbReference>
<name>A0A061AGS8_9MOLU</name>
<dbReference type="Pfam" id="PF11799">
    <property type="entry name" value="IMS_C"/>
    <property type="match status" value="1"/>
</dbReference>
<dbReference type="GO" id="GO:0042276">
    <property type="term" value="P:error-prone translesion synthesis"/>
    <property type="evidence" value="ECO:0007669"/>
    <property type="project" value="TreeGrafter"/>
</dbReference>
<protein>
    <submittedName>
        <fullName evidence="3">UmuC-like DNA-repair protein and type-Y DNA polymerase</fullName>
    </submittedName>
</protein>
<dbReference type="InterPro" id="IPR043128">
    <property type="entry name" value="Rev_trsase/Diguanyl_cyclase"/>
</dbReference>
<dbReference type="PROSITE" id="PS50173">
    <property type="entry name" value="UMUC"/>
    <property type="match status" value="1"/>
</dbReference>
<dbReference type="Gene3D" id="3.40.1170.60">
    <property type="match status" value="1"/>
</dbReference>
<accession>A0A061AGS8</accession>
<dbReference type="PANTHER" id="PTHR11076">
    <property type="entry name" value="DNA REPAIR POLYMERASE UMUC / TRANSFERASE FAMILY MEMBER"/>
    <property type="match status" value="1"/>
</dbReference>
<dbReference type="PANTHER" id="PTHR11076:SF35">
    <property type="entry name" value="DNA REPAIR PROTEIN HOMOLOG YOBH"/>
    <property type="match status" value="1"/>
</dbReference>
<feature type="domain" description="UmuC" evidence="2">
    <location>
        <begin position="11"/>
        <end position="202"/>
    </location>
</feature>
<sequence>MMDEYKLHKDIICIDLKAFYASVECAIRGLDPFSSALVVADRSRGDGALCLSVSPYLKNMGVPSRTRIFDLPKYPDKEIIYAKPRLKTYMNYSVKIIEIYLKYISDDDLYVYSIDEAFLDVTSYLKLYQMTAYELAKKITDDIRETLHIYSSAGIGSNMLLAKLAMDIDAKKTKEGIAEWRYPDVEKNLWPVTPLSKMWGIGSRMQEHLNQMGLYTIGDIAQSSRIRLKKMFGVLGEELWYHTHGIDMSLVQDKKQIRKSNKSVGQSQILFSDYYTPDIYTILYEMTDEVLRRLRLTRKMGKTIHLACGYDKKTGGGFSKQITLDQPTQAYKIVLDTILNIFNQCYDGTSPIRSCSISISQLSEYNMYQYSLFEDAEYLDKETDLLETVDSLKSKFGKNAINRGTSLEKGSTIVKRNQMVGGHNG</sequence>
<dbReference type="STRING" id="35623.Aocu_00840"/>
<evidence type="ECO:0000256" key="1">
    <source>
        <dbReference type="ARBA" id="ARBA00010945"/>
    </source>
</evidence>
<dbReference type="SUPFAM" id="SSF56672">
    <property type="entry name" value="DNA/RNA polymerases"/>
    <property type="match status" value="1"/>
</dbReference>
<dbReference type="GO" id="GO:0006281">
    <property type="term" value="P:DNA repair"/>
    <property type="evidence" value="ECO:0007669"/>
    <property type="project" value="InterPro"/>
</dbReference>
<evidence type="ECO:0000259" key="2">
    <source>
        <dbReference type="PROSITE" id="PS50173"/>
    </source>
</evidence>
<dbReference type="FunCoup" id="A0A061AGS8">
    <property type="interactions" value="4"/>
</dbReference>
<dbReference type="Gene3D" id="3.30.70.270">
    <property type="match status" value="1"/>
</dbReference>
<evidence type="ECO:0000313" key="4">
    <source>
        <dbReference type="Proteomes" id="UP000032434"/>
    </source>
</evidence>
<dbReference type="InterPro" id="IPR036775">
    <property type="entry name" value="DNA_pol_Y-fam_lit_finger_sf"/>
</dbReference>
<proteinExistence type="inferred from homology"/>